<dbReference type="PRINTS" id="PR01490">
    <property type="entry name" value="RTXTOXIND"/>
</dbReference>
<dbReference type="KEGG" id="aaeo:BJI67_00690"/>
<evidence type="ECO:0000259" key="3">
    <source>
        <dbReference type="Pfam" id="PF26002"/>
    </source>
</evidence>
<feature type="transmembrane region" description="Helical" evidence="2">
    <location>
        <begin position="36"/>
        <end position="54"/>
    </location>
</feature>
<accession>A0A1D8K489</accession>
<dbReference type="InterPro" id="IPR058982">
    <property type="entry name" value="Beta-barrel_AprE"/>
</dbReference>
<feature type="domain" description="AprE-like beta-barrel" evidence="3">
    <location>
        <begin position="306"/>
        <end position="401"/>
    </location>
</feature>
<dbReference type="RefSeq" id="WP_070071372.1">
    <property type="nucleotide sequence ID" value="NZ_CP017448.1"/>
</dbReference>
<dbReference type="InterPro" id="IPR050739">
    <property type="entry name" value="MFP"/>
</dbReference>
<dbReference type="PANTHER" id="PTHR30386">
    <property type="entry name" value="MEMBRANE FUSION SUBUNIT OF EMRAB-TOLC MULTIDRUG EFFLUX PUMP"/>
    <property type="match status" value="1"/>
</dbReference>
<evidence type="ECO:0000256" key="1">
    <source>
        <dbReference type="SAM" id="Coils"/>
    </source>
</evidence>
<sequence length="444" mass="47744">MPTDAPNKLFRTEALVRHERSWLGRVRVQSPVSHSVYAALALALTLAVAALLIFGRYTRHLSVSGMLVPSQGLLDVSVPLSGTVEKVMVRSGETVPYGAPLMEVAVHLDSPAVGQIGTVIAQALGEEKNLLLDNLQTQRSVFDIQRRMLTGKLKDLQVQRAQVDAEIGVQREDVATTEKILKEFLSVKQRGLVSDPELEQQQLTVYSAKNRLQELRGQHTALTQQIDAARHQLAELPLNARNQENAIRDKLETLRQSLAKTAEGRSLLLRASSAGVVSALTVNPGQAVSAGASVLSITPGHDPLEAQLLVPSRAVGFLHTGSTVLLHYAAFPYREFGAFRGTVRSISPSALTPAEITTLTAGGRSNVPLYRVMVSLHDTAVTVGGRPAPLRAGMQLQAEVTLNRLRLIQWVFEPLYGLGHGFLSGKPASAPAAKPANAAHEGAS</sequence>
<dbReference type="Gene3D" id="2.40.50.100">
    <property type="match status" value="1"/>
</dbReference>
<evidence type="ECO:0000256" key="2">
    <source>
        <dbReference type="SAM" id="Phobius"/>
    </source>
</evidence>
<keyword evidence="2" id="KW-0472">Membrane</keyword>
<dbReference type="AlphaFoldDB" id="A0A1D8K489"/>
<feature type="coiled-coil region" evidence="1">
    <location>
        <begin position="198"/>
        <end position="232"/>
    </location>
</feature>
<keyword evidence="1" id="KW-0175">Coiled coil</keyword>
<evidence type="ECO:0000313" key="5">
    <source>
        <dbReference type="Proteomes" id="UP000095342"/>
    </source>
</evidence>
<dbReference type="Proteomes" id="UP000095342">
    <property type="component" value="Chromosome"/>
</dbReference>
<proteinExistence type="predicted"/>
<keyword evidence="2" id="KW-1133">Transmembrane helix</keyword>
<gene>
    <name evidence="4" type="ORF">BJI67_00690</name>
</gene>
<dbReference type="EMBL" id="CP017448">
    <property type="protein sequence ID" value="AOV15772.1"/>
    <property type="molecule type" value="Genomic_DNA"/>
</dbReference>
<protein>
    <submittedName>
        <fullName evidence="4">Secretion protein HlyD</fullName>
    </submittedName>
</protein>
<reference evidence="4 5" key="1">
    <citation type="submission" date="2016-09" db="EMBL/GenBank/DDBJ databases">
        <title>Acidihalobacter prosperus V6 (DSM14174).</title>
        <authorList>
            <person name="Khaleque H.N."/>
            <person name="Ramsay J.P."/>
            <person name="Murphy R.J.T."/>
            <person name="Kaksonen A.H."/>
            <person name="Boxall N.J."/>
            <person name="Watkin E.L.J."/>
        </authorList>
    </citation>
    <scope>NUCLEOTIDE SEQUENCE [LARGE SCALE GENOMIC DNA]</scope>
    <source>
        <strain evidence="4 5">V6</strain>
    </source>
</reference>
<keyword evidence="2" id="KW-0812">Transmembrane</keyword>
<organism evidence="4 5">
    <name type="scientific">Acidihalobacter aeolianus</name>
    <dbReference type="NCBI Taxonomy" id="2792603"/>
    <lineage>
        <taxon>Bacteria</taxon>
        <taxon>Pseudomonadati</taxon>
        <taxon>Pseudomonadota</taxon>
        <taxon>Gammaproteobacteria</taxon>
        <taxon>Chromatiales</taxon>
        <taxon>Ectothiorhodospiraceae</taxon>
        <taxon>Acidihalobacter</taxon>
    </lineage>
</organism>
<dbReference type="PANTHER" id="PTHR30386:SF28">
    <property type="entry name" value="EXPORTED PROTEIN"/>
    <property type="match status" value="1"/>
</dbReference>
<dbReference type="Pfam" id="PF26002">
    <property type="entry name" value="Beta-barrel_AprE"/>
    <property type="match status" value="1"/>
</dbReference>
<keyword evidence="5" id="KW-1185">Reference proteome</keyword>
<name>A0A1D8K489_9GAMM</name>
<evidence type="ECO:0000313" key="4">
    <source>
        <dbReference type="EMBL" id="AOV15772.1"/>
    </source>
</evidence>